<dbReference type="OrthoDB" id="5371510at2759"/>
<evidence type="ECO:0000256" key="1">
    <source>
        <dbReference type="SAM" id="MobiDB-lite"/>
    </source>
</evidence>
<dbReference type="EMBL" id="KZ613887">
    <property type="protein sequence ID" value="PMD53334.1"/>
    <property type="molecule type" value="Genomic_DNA"/>
</dbReference>
<dbReference type="Proteomes" id="UP000235371">
    <property type="component" value="Unassembled WGS sequence"/>
</dbReference>
<name>A0A2J6SRD1_9HELO</name>
<feature type="compositionally biased region" description="Acidic residues" evidence="1">
    <location>
        <begin position="869"/>
        <end position="889"/>
    </location>
</feature>
<dbReference type="RefSeq" id="XP_024730238.1">
    <property type="nucleotide sequence ID" value="XM_024883880.1"/>
</dbReference>
<accession>A0A2J6SRD1</accession>
<organism evidence="2 3">
    <name type="scientific">Hyaloscypha bicolor E</name>
    <dbReference type="NCBI Taxonomy" id="1095630"/>
    <lineage>
        <taxon>Eukaryota</taxon>
        <taxon>Fungi</taxon>
        <taxon>Dikarya</taxon>
        <taxon>Ascomycota</taxon>
        <taxon>Pezizomycotina</taxon>
        <taxon>Leotiomycetes</taxon>
        <taxon>Helotiales</taxon>
        <taxon>Hyaloscyphaceae</taxon>
        <taxon>Hyaloscypha</taxon>
        <taxon>Hyaloscypha bicolor</taxon>
    </lineage>
</organism>
<sequence length="889" mass="98669">MNISQRDQNAIAYSKHSALLEGDVLVLIRYPNNQPVFDPSGFQLSTTHRVHSANLLATGSAIFKHKLEDEWQNHRAIKRAGLLNNLPSGIKYVIDLTPPEEGDDALALTADLSCSAGVRYWFTAQSRLGVAQSLVAGKDETNVRNGPVSPPTSPTKSNPILLHGDAQVSELSTGATSIINSETTGSQYRGIIPDNGRIAFSAMFDLPANPEHGDEGPTIKKEVSFNKEVTEVTELLDEKMAIQQLGEEILDYCPIRHRAGIERLLQVIEGKDPRLDSAPKVWTLAVLGKYFDCASTVTDYVVRWTVAEPNCRFMEVLPEAALKLGMMLQNHTLTRAGFAVLVSEEALRVGAEKYVEDISIKHKRHKVNNKGLTRFGRACEDLDEDVSNLIQHAGRSFSARIELKLSKLLEKQMEWLGELPEFAKLLTFQQHVDTLVGSTKSASPGFILIDQKRSVDALVSSLRDYVRGRIVYRLLDNLSYQQSKDGTDHRIAERWQHPDQLGGQCFVHDYIYNTLSDHERMVTRGFWEMMRAMAWDTNQPTNELLDQLQSNNAYYSRNLEIAKKYGVEYVRMRHLEDRTREVNTAMRDTTLHSSFHLGQNTAPATSKSAFMAPPTVSEMAERMSQPRQEPDIPNPTLDDWYEAEDRVNSGGSHWTASYWEHEVMAKDTTFGVPRFSLYEFLKEVKGHITSICSTMLGRGEHDWSVLCDTLLCLSDEEYKYLPLWAGGMNDGSGGVFEQEIPPAEKGPIGPGPAFHTGSTANSMASEFEFDGGGSALDSNTMEGIETSLGVEDGFSDHLDRRVVYSEADFPMDHGALALQTRDDGGQASAGAMAAAQPAATVQEPPGQLVEAPSVTSASQIDRDDFFNVQDDEEGDFEMESDSEGTVTED</sequence>
<proteinExistence type="predicted"/>
<keyword evidence="3" id="KW-1185">Reference proteome</keyword>
<feature type="region of interest" description="Disordered" evidence="1">
    <location>
        <begin position="827"/>
        <end position="889"/>
    </location>
</feature>
<feature type="compositionally biased region" description="Low complexity" evidence="1">
    <location>
        <begin position="827"/>
        <end position="845"/>
    </location>
</feature>
<protein>
    <submittedName>
        <fullName evidence="2">Uncharacterized protein</fullName>
    </submittedName>
</protein>
<evidence type="ECO:0000313" key="2">
    <source>
        <dbReference type="EMBL" id="PMD53334.1"/>
    </source>
</evidence>
<dbReference type="AlphaFoldDB" id="A0A2J6SRD1"/>
<evidence type="ECO:0000313" key="3">
    <source>
        <dbReference type="Proteomes" id="UP000235371"/>
    </source>
</evidence>
<gene>
    <name evidence="2" type="ORF">K444DRAFT_635557</name>
</gene>
<dbReference type="GeneID" id="36591957"/>
<reference evidence="2 3" key="1">
    <citation type="submission" date="2016-04" db="EMBL/GenBank/DDBJ databases">
        <title>A degradative enzymes factory behind the ericoid mycorrhizal symbiosis.</title>
        <authorList>
            <consortium name="DOE Joint Genome Institute"/>
            <person name="Martino E."/>
            <person name="Morin E."/>
            <person name="Grelet G."/>
            <person name="Kuo A."/>
            <person name="Kohler A."/>
            <person name="Daghino S."/>
            <person name="Barry K."/>
            <person name="Choi C."/>
            <person name="Cichocki N."/>
            <person name="Clum A."/>
            <person name="Copeland A."/>
            <person name="Hainaut M."/>
            <person name="Haridas S."/>
            <person name="Labutti K."/>
            <person name="Lindquist E."/>
            <person name="Lipzen A."/>
            <person name="Khouja H.-R."/>
            <person name="Murat C."/>
            <person name="Ohm R."/>
            <person name="Olson A."/>
            <person name="Spatafora J."/>
            <person name="Veneault-Fourrey C."/>
            <person name="Henrissat B."/>
            <person name="Grigoriev I."/>
            <person name="Martin F."/>
            <person name="Perotto S."/>
        </authorList>
    </citation>
    <scope>NUCLEOTIDE SEQUENCE [LARGE SCALE GENOMIC DNA]</scope>
    <source>
        <strain evidence="2 3">E</strain>
    </source>
</reference>
<dbReference type="InParanoid" id="A0A2J6SRD1"/>